<dbReference type="Gene3D" id="3.40.1550.10">
    <property type="entry name" value="CheC-like"/>
    <property type="match status" value="1"/>
</dbReference>
<dbReference type="CDD" id="cd17910">
    <property type="entry name" value="CheC_ClassII"/>
    <property type="match status" value="1"/>
</dbReference>
<dbReference type="RefSeq" id="WP_102797177.1">
    <property type="nucleotide sequence ID" value="NZ_BAAAEI010000015.1"/>
</dbReference>
<evidence type="ECO:0008006" key="4">
    <source>
        <dbReference type="Google" id="ProtNLM"/>
    </source>
</evidence>
<sequence length="202" mass="22358">MLHLNDLQRDALSEVFNISVNQAAAALSEIVREDIHMSVPMVDVCDLPTAVDYLNQGHEVCAIAQKFAGGLKGQAMMVIPEMRSLELVRMMMGIDVPMGALTDIEQDALGEMGNIVLSACFASLADMFDEHFDYEPPQLFWGAIAKLLDKGQDDKMMLLIKIRFSFGNRELDGHIVLLVDGDSIHCLETALNKFLRLIMGDS</sequence>
<dbReference type="SUPFAM" id="SSF103039">
    <property type="entry name" value="CheC-like"/>
    <property type="match status" value="1"/>
</dbReference>
<name>A0ABN0XFQ0_9ALTE</name>
<dbReference type="InterPro" id="IPR028976">
    <property type="entry name" value="CheC-like_sf"/>
</dbReference>
<accession>A0ABN0XFQ0</accession>
<comment type="caution">
    <text evidence="2">The sequence shown here is derived from an EMBL/GenBank/DDBJ whole genome shotgun (WGS) entry which is preliminary data.</text>
</comment>
<dbReference type="Proteomes" id="UP001501757">
    <property type="component" value="Unassembled WGS sequence"/>
</dbReference>
<evidence type="ECO:0000256" key="1">
    <source>
        <dbReference type="ARBA" id="ARBA00022500"/>
    </source>
</evidence>
<evidence type="ECO:0000313" key="2">
    <source>
        <dbReference type="EMBL" id="GAA0362837.1"/>
    </source>
</evidence>
<dbReference type="InterPro" id="IPR051469">
    <property type="entry name" value="FliN/MopA/SpaO"/>
</dbReference>
<reference evidence="2 3" key="1">
    <citation type="journal article" date="2019" name="Int. J. Syst. Evol. Microbiol.">
        <title>The Global Catalogue of Microorganisms (GCM) 10K type strain sequencing project: providing services to taxonomists for standard genome sequencing and annotation.</title>
        <authorList>
            <consortium name="The Broad Institute Genomics Platform"/>
            <consortium name="The Broad Institute Genome Sequencing Center for Infectious Disease"/>
            <person name="Wu L."/>
            <person name="Ma J."/>
        </authorList>
    </citation>
    <scope>NUCLEOTIDE SEQUENCE [LARGE SCALE GENOMIC DNA]</scope>
    <source>
        <strain evidence="2 3">JCM 13378</strain>
    </source>
</reference>
<keyword evidence="3" id="KW-1185">Reference proteome</keyword>
<proteinExistence type="predicted"/>
<protein>
    <recommendedName>
        <fullName evidence="4">Chemotaxis protein CheC</fullName>
    </recommendedName>
</protein>
<keyword evidence="1" id="KW-0145">Chemotaxis</keyword>
<gene>
    <name evidence="2" type="ORF">GCM10009092_29060</name>
</gene>
<dbReference type="EMBL" id="BAAAEI010000015">
    <property type="protein sequence ID" value="GAA0362837.1"/>
    <property type="molecule type" value="Genomic_DNA"/>
</dbReference>
<dbReference type="PANTHER" id="PTHR43484">
    <property type="match status" value="1"/>
</dbReference>
<evidence type="ECO:0000313" key="3">
    <source>
        <dbReference type="Proteomes" id="UP001501757"/>
    </source>
</evidence>
<dbReference type="PANTHER" id="PTHR43484:SF1">
    <property type="entry name" value="FLAGELLAR MOTOR SWITCH PROTEIN FLIN"/>
    <property type="match status" value="1"/>
</dbReference>
<organism evidence="2 3">
    <name type="scientific">Bowmanella denitrificans</name>
    <dbReference type="NCBI Taxonomy" id="366582"/>
    <lineage>
        <taxon>Bacteria</taxon>
        <taxon>Pseudomonadati</taxon>
        <taxon>Pseudomonadota</taxon>
        <taxon>Gammaproteobacteria</taxon>
        <taxon>Alteromonadales</taxon>
        <taxon>Alteromonadaceae</taxon>
        <taxon>Bowmanella</taxon>
    </lineage>
</organism>